<dbReference type="EMBL" id="CP073041">
    <property type="protein sequence ID" value="UXE63171.1"/>
    <property type="molecule type" value="Genomic_DNA"/>
</dbReference>
<evidence type="ECO:0000313" key="1">
    <source>
        <dbReference type="EMBL" id="UXE63171.1"/>
    </source>
</evidence>
<dbReference type="Proteomes" id="UP001065613">
    <property type="component" value="Chromosome"/>
</dbReference>
<reference evidence="1" key="1">
    <citation type="submission" date="2021-04" db="EMBL/GenBank/DDBJ databases">
        <title>Genome sequence of Woronichinia naegeliana from Washington state freshwater lake bloom.</title>
        <authorList>
            <person name="Dreher T.W."/>
        </authorList>
    </citation>
    <scope>NUCLEOTIDE SEQUENCE</scope>
    <source>
        <strain evidence="1">WA131</strain>
    </source>
</reference>
<name>A0A977L206_9CYAN</name>
<protein>
    <submittedName>
        <fullName evidence="1">Uncharacterized protein</fullName>
    </submittedName>
</protein>
<organism evidence="1">
    <name type="scientific">Woronichinia naegeliana WA131</name>
    <dbReference type="NCBI Taxonomy" id="2824559"/>
    <lineage>
        <taxon>Bacteria</taxon>
        <taxon>Bacillati</taxon>
        <taxon>Cyanobacteriota</taxon>
        <taxon>Cyanophyceae</taxon>
        <taxon>Synechococcales</taxon>
        <taxon>Coelosphaeriaceae</taxon>
        <taxon>Woronichinia</taxon>
    </lineage>
</organism>
<dbReference type="AlphaFoldDB" id="A0A977L206"/>
<gene>
    <name evidence="1" type="ORF">KA717_11210</name>
</gene>
<proteinExistence type="predicted"/>
<accession>A0A977L206</accession>
<dbReference type="KEGG" id="wna:KA717_11210"/>
<sequence>MRSLPQHFYQLRSLPQISLNLISTNSDRLLNIPQLAIAPLNPYSVLVKRK</sequence>